<protein>
    <submittedName>
        <fullName evidence="1">Uncharacterized protein</fullName>
    </submittedName>
</protein>
<evidence type="ECO:0000313" key="2">
    <source>
        <dbReference type="Proteomes" id="UP000288716"/>
    </source>
</evidence>
<keyword evidence="2" id="KW-1185">Reference proteome</keyword>
<comment type="caution">
    <text evidence="1">The sequence shown here is derived from an EMBL/GenBank/DDBJ whole genome shotgun (WGS) entry which is preliminary data.</text>
</comment>
<gene>
    <name evidence="1" type="ORF">B4U80_01396</name>
</gene>
<accession>A0A443RW08</accession>
<name>A0A443RW08_9ACAR</name>
<dbReference type="Proteomes" id="UP000288716">
    <property type="component" value="Unassembled WGS sequence"/>
</dbReference>
<dbReference type="AlphaFoldDB" id="A0A443RW08"/>
<sequence>MLAGTPQNLDLHYVFKKQFYRTFRCCFCLYSFHGKLSTNEIVIIGEYRGIS</sequence>
<dbReference type="EMBL" id="NCKV01027028">
    <property type="protein sequence ID" value="RWS19374.1"/>
    <property type="molecule type" value="Genomic_DNA"/>
</dbReference>
<reference evidence="1 2" key="1">
    <citation type="journal article" date="2018" name="Gigascience">
        <title>Genomes of trombidid mites reveal novel predicted allergens and laterally-transferred genes associated with secondary metabolism.</title>
        <authorList>
            <person name="Dong X."/>
            <person name="Chaisiri K."/>
            <person name="Xia D."/>
            <person name="Armstrong S.D."/>
            <person name="Fang Y."/>
            <person name="Donnelly M.J."/>
            <person name="Kadowaki T."/>
            <person name="McGarry J.W."/>
            <person name="Darby A.C."/>
            <person name="Makepeace B.L."/>
        </authorList>
    </citation>
    <scope>NUCLEOTIDE SEQUENCE [LARGE SCALE GENOMIC DNA]</scope>
    <source>
        <strain evidence="1">UoL-UT</strain>
    </source>
</reference>
<organism evidence="1 2">
    <name type="scientific">Leptotrombidium deliense</name>
    <dbReference type="NCBI Taxonomy" id="299467"/>
    <lineage>
        <taxon>Eukaryota</taxon>
        <taxon>Metazoa</taxon>
        <taxon>Ecdysozoa</taxon>
        <taxon>Arthropoda</taxon>
        <taxon>Chelicerata</taxon>
        <taxon>Arachnida</taxon>
        <taxon>Acari</taxon>
        <taxon>Acariformes</taxon>
        <taxon>Trombidiformes</taxon>
        <taxon>Prostigmata</taxon>
        <taxon>Anystina</taxon>
        <taxon>Parasitengona</taxon>
        <taxon>Trombiculoidea</taxon>
        <taxon>Trombiculidae</taxon>
        <taxon>Leptotrombidium</taxon>
    </lineage>
</organism>
<evidence type="ECO:0000313" key="1">
    <source>
        <dbReference type="EMBL" id="RWS19374.1"/>
    </source>
</evidence>
<dbReference type="VEuPathDB" id="VectorBase:LDEU012666"/>
<proteinExistence type="predicted"/>